<dbReference type="EMBL" id="CAMPGE010023056">
    <property type="protein sequence ID" value="CAI2381034.1"/>
    <property type="molecule type" value="Genomic_DNA"/>
</dbReference>
<comment type="caution">
    <text evidence="3">The sequence shown here is derived from an EMBL/GenBank/DDBJ whole genome shotgun (WGS) entry which is preliminary data.</text>
</comment>
<keyword evidence="1" id="KW-0175">Coiled coil</keyword>
<evidence type="ECO:0000256" key="1">
    <source>
        <dbReference type="SAM" id="Coils"/>
    </source>
</evidence>
<dbReference type="Proteomes" id="UP001295684">
    <property type="component" value="Unassembled WGS sequence"/>
</dbReference>
<sequence>MDKQKGFGTTFNDKEASIFSGEAKVTGVNIPPKYLNLVKPNTKKSKSRKRNFNSKTTTIVRKGRNLSNSVKKKQNRSIKSFLNSFLADSALKNELSPLKKQNTSEQIANKKSSQGVSIGSDSRVYTPDELQQMYDVSLVKYKPTNITPNVGKNGKKVKRGVKTSYGNYTKLRSQTSFIANNKLKLRKGRKSVAGSNKQSFYMSPKTIGGFNMISKKRIRKQPHKLKISSNNSNKAYRRLINNMSMFSLESLNGAVQGKTLMGPKQFPKKIEGAKRRRKGSNASGSRNKYRTTQFQLKKRNRSSLSLIDNRIIVSPTSSSNGRDIIVPRIGSRKEDIKSLTKLDSSHDNQLNSKIQSALGSPSWDVRNFGKLSNKKKFNDSMGKLSESFSEELKTQMNSGKLDSSMVHTFMTDCDILEDVITNLLNDIEKDEKQPESKKQKKRLEVIRYLCNEMNQRRVQNSICKLFGYISQIYESHISTLSVSKLYYLEAQNKKLQQLLEQEKEDKIKITKNFTSQLRELNKMHIQIMEPKEGILDSMNMDSEYEEEGPFVKNGSYTDNEYLGHSHGQDTIGSIHNIFVDPTSEVFLEERKRELAFRKPSFVPDLDFDQLNRLDLKKAVRLKAFGVNKKLLHQSKSQKINHAQSNRIPGERISFTLEGYENDSASETCEKVSNSIEMEERKNPKFKSSKLHAHSHIMVKDVHNVSSNLNEHSQHFSGNISKIQNSCFASSSEATKKELALQTVFHHSRAQSQQCSTLKSLQMPLYFIRPPSPKIIHKFLRWILRILSGQITVKNLWTLGKNFNSIS</sequence>
<gene>
    <name evidence="3" type="ORF">ECRASSUSDP1_LOCUS22478</name>
</gene>
<keyword evidence="4" id="KW-1185">Reference proteome</keyword>
<evidence type="ECO:0000256" key="2">
    <source>
        <dbReference type="SAM" id="MobiDB-lite"/>
    </source>
</evidence>
<accession>A0AAD2D4Q1</accession>
<protein>
    <submittedName>
        <fullName evidence="3">Uncharacterized protein</fullName>
    </submittedName>
</protein>
<feature type="compositionally biased region" description="Polar residues" evidence="2">
    <location>
        <begin position="280"/>
        <end position="290"/>
    </location>
</feature>
<evidence type="ECO:0000313" key="4">
    <source>
        <dbReference type="Proteomes" id="UP001295684"/>
    </source>
</evidence>
<reference evidence="3" key="1">
    <citation type="submission" date="2023-07" db="EMBL/GenBank/DDBJ databases">
        <authorList>
            <consortium name="AG Swart"/>
            <person name="Singh M."/>
            <person name="Singh A."/>
            <person name="Seah K."/>
            <person name="Emmerich C."/>
        </authorList>
    </citation>
    <scope>NUCLEOTIDE SEQUENCE</scope>
    <source>
        <strain evidence="3">DP1</strain>
    </source>
</reference>
<organism evidence="3 4">
    <name type="scientific">Euplotes crassus</name>
    <dbReference type="NCBI Taxonomy" id="5936"/>
    <lineage>
        <taxon>Eukaryota</taxon>
        <taxon>Sar</taxon>
        <taxon>Alveolata</taxon>
        <taxon>Ciliophora</taxon>
        <taxon>Intramacronucleata</taxon>
        <taxon>Spirotrichea</taxon>
        <taxon>Hypotrichia</taxon>
        <taxon>Euplotida</taxon>
        <taxon>Euplotidae</taxon>
        <taxon>Moneuplotes</taxon>
    </lineage>
</organism>
<evidence type="ECO:0000313" key="3">
    <source>
        <dbReference type="EMBL" id="CAI2381034.1"/>
    </source>
</evidence>
<name>A0AAD2D4Q1_EUPCR</name>
<feature type="region of interest" description="Disordered" evidence="2">
    <location>
        <begin position="259"/>
        <end position="290"/>
    </location>
</feature>
<feature type="region of interest" description="Disordered" evidence="2">
    <location>
        <begin position="100"/>
        <end position="120"/>
    </location>
</feature>
<dbReference type="AlphaFoldDB" id="A0AAD2D4Q1"/>
<feature type="coiled-coil region" evidence="1">
    <location>
        <begin position="485"/>
        <end position="512"/>
    </location>
</feature>
<proteinExistence type="predicted"/>